<evidence type="ECO:0000256" key="1">
    <source>
        <dbReference type="SAM" id="SignalP"/>
    </source>
</evidence>
<sequence length="750" mass="83666">MSWNQILVRRIAIFLALLQSVCLSASLPENWQATQSKVSTAQKAGGGTRALMIYHIGPLHEEANSMDIMTNNVKLFTGSIGKDQAASKDFYIFNVVGESHPLEYLVPKDLPNVGLVQWKSADSDLATHLRTLEMLTVDVTNKFEAVLFVNHGVRGPIVRRTNGEWIEDFTRPLRSNNVAMVGPTLSCEVSPHVQTHMFALRTSLIPFVQAQMKEKLEAKYKSWVDLVASLEVGLTGLIMNAGNNVSSFMHQSRGQATHFTHCLKYDGPQNLVDQNPTSWCGLSPETLVFVKWGGEAMRNPGYMCNSMVNQMDDALEQTARAEPHLQLTVPEVRRGGRMSKVFKMYAQEAWIDRQPVLLYTNATIAAGQAKIQELRSTPKVCFLVRVLVPHLLHFKYENPGTNLINKELKLFIASLQRQKNPNWVAMFYRIDNAPEHSKLNSLLNAYNDPRLEFLSKGGLHYSAADAGYGATDKFLLRALQRSECQWISVTTSDNAYGSEVVQRVMAHRSDAPMLQVPLDSKRYFDQLKPILLQAPNRTIDLAAPVLTVSGVKLSGDIATQPTVVRLLDPAIGALGCTLSPRLEATGFTHLIHATPESLRLDLAAVFMNAEKLRKEKVLFGHFSDRSKYPCYDTAVNSTDPAGYLCLNAQGAHLLHHLAQRSNWALAQLPADGLKSAVFHGNSPTLCIGADHIWFDHKDPLQQRCFTSMDAFRMLEKPEYKAAYDFPNLWDGQGPVIGSCLRMRDPKTVKQ</sequence>
<organism evidence="2">
    <name type="scientific">Spumella elongata</name>
    <dbReference type="NCBI Taxonomy" id="89044"/>
    <lineage>
        <taxon>Eukaryota</taxon>
        <taxon>Sar</taxon>
        <taxon>Stramenopiles</taxon>
        <taxon>Ochrophyta</taxon>
        <taxon>Chrysophyceae</taxon>
        <taxon>Chromulinales</taxon>
        <taxon>Chromulinaceae</taxon>
        <taxon>Spumella</taxon>
    </lineage>
</organism>
<proteinExistence type="predicted"/>
<keyword evidence="1" id="KW-0732">Signal</keyword>
<reference evidence="2" key="1">
    <citation type="submission" date="2021-01" db="EMBL/GenBank/DDBJ databases">
        <authorList>
            <person name="Corre E."/>
            <person name="Pelletier E."/>
            <person name="Niang G."/>
            <person name="Scheremetjew M."/>
            <person name="Finn R."/>
            <person name="Kale V."/>
            <person name="Holt S."/>
            <person name="Cochrane G."/>
            <person name="Meng A."/>
            <person name="Brown T."/>
            <person name="Cohen L."/>
        </authorList>
    </citation>
    <scope>NUCLEOTIDE SEQUENCE</scope>
    <source>
        <strain evidence="2">CCAP 955/1</strain>
    </source>
</reference>
<protein>
    <submittedName>
        <fullName evidence="2">Uncharacterized protein</fullName>
    </submittedName>
</protein>
<gene>
    <name evidence="2" type="ORF">SELO1098_LOCUS14465</name>
</gene>
<feature type="chain" id="PRO_5030565488" evidence="1">
    <location>
        <begin position="27"/>
        <end position="750"/>
    </location>
</feature>
<accession>A0A7S3H5N8</accession>
<dbReference type="AlphaFoldDB" id="A0A7S3H5N8"/>
<feature type="signal peptide" evidence="1">
    <location>
        <begin position="1"/>
        <end position="26"/>
    </location>
</feature>
<evidence type="ECO:0000313" key="2">
    <source>
        <dbReference type="EMBL" id="CAE0285624.1"/>
    </source>
</evidence>
<name>A0A7S3H5N8_9STRA</name>
<dbReference type="EMBL" id="HBIC01028808">
    <property type="protein sequence ID" value="CAE0285624.1"/>
    <property type="molecule type" value="Transcribed_RNA"/>
</dbReference>